<comment type="catalytic activity">
    <reaction evidence="8">
        <text>L-seryl-[protein] + ATP = O-phospho-L-seryl-[protein] + ADP + H(+)</text>
        <dbReference type="Rhea" id="RHEA:17989"/>
        <dbReference type="Rhea" id="RHEA-COMP:9863"/>
        <dbReference type="Rhea" id="RHEA-COMP:11604"/>
        <dbReference type="ChEBI" id="CHEBI:15378"/>
        <dbReference type="ChEBI" id="CHEBI:29999"/>
        <dbReference type="ChEBI" id="CHEBI:30616"/>
        <dbReference type="ChEBI" id="CHEBI:83421"/>
        <dbReference type="ChEBI" id="CHEBI:456216"/>
        <dbReference type="EC" id="2.7.11.1"/>
    </reaction>
</comment>
<feature type="domain" description="Protein kinase" evidence="9">
    <location>
        <begin position="39"/>
        <end position="324"/>
    </location>
</feature>
<evidence type="ECO:0000256" key="5">
    <source>
        <dbReference type="ARBA" id="ARBA00022777"/>
    </source>
</evidence>
<dbReference type="InterPro" id="IPR000719">
    <property type="entry name" value="Prot_kinase_dom"/>
</dbReference>
<dbReference type="GO" id="GO:0006357">
    <property type="term" value="P:regulation of transcription by RNA polymerase II"/>
    <property type="evidence" value="ECO:0007669"/>
    <property type="project" value="UniProtKB-ARBA"/>
</dbReference>
<evidence type="ECO:0000313" key="11">
    <source>
        <dbReference type="Proteomes" id="UP000014680"/>
    </source>
</evidence>
<dbReference type="GO" id="GO:0005829">
    <property type="term" value="C:cytosol"/>
    <property type="evidence" value="ECO:0007669"/>
    <property type="project" value="TreeGrafter"/>
</dbReference>
<dbReference type="GO" id="GO:0051726">
    <property type="term" value="P:regulation of cell cycle"/>
    <property type="evidence" value="ECO:0007669"/>
    <property type="project" value="TreeGrafter"/>
</dbReference>
<dbReference type="OrthoDB" id="10254671at2759"/>
<dbReference type="SMART" id="SM00220">
    <property type="entry name" value="S_TKc"/>
    <property type="match status" value="1"/>
</dbReference>
<organism evidence="10 11">
    <name type="scientific">Entamoeba invadens IP1</name>
    <dbReference type="NCBI Taxonomy" id="370355"/>
    <lineage>
        <taxon>Eukaryota</taxon>
        <taxon>Amoebozoa</taxon>
        <taxon>Evosea</taxon>
        <taxon>Archamoebae</taxon>
        <taxon>Mastigamoebida</taxon>
        <taxon>Entamoebidae</taxon>
        <taxon>Entamoeba</taxon>
    </lineage>
</organism>
<reference evidence="10 11" key="1">
    <citation type="submission" date="2012-10" db="EMBL/GenBank/DDBJ databases">
        <authorList>
            <person name="Zafar N."/>
            <person name="Inman J."/>
            <person name="Hall N."/>
            <person name="Lorenzi H."/>
            <person name="Caler E."/>
        </authorList>
    </citation>
    <scope>NUCLEOTIDE SEQUENCE [LARGE SCALE GENOMIC DNA]</scope>
    <source>
        <strain evidence="10 11">IP1</strain>
    </source>
</reference>
<dbReference type="Gene3D" id="1.10.510.10">
    <property type="entry name" value="Transferase(Phosphotransferase) domain 1"/>
    <property type="match status" value="1"/>
</dbReference>
<dbReference type="RefSeq" id="XP_004185263.1">
    <property type="nucleotide sequence ID" value="XM_004185215.1"/>
</dbReference>
<name>A0A0A1TXB2_ENTIV</name>
<dbReference type="Proteomes" id="UP000014680">
    <property type="component" value="Unassembled WGS sequence"/>
</dbReference>
<evidence type="ECO:0000256" key="4">
    <source>
        <dbReference type="ARBA" id="ARBA00022741"/>
    </source>
</evidence>
<evidence type="ECO:0000259" key="9">
    <source>
        <dbReference type="PROSITE" id="PS50011"/>
    </source>
</evidence>
<dbReference type="InterPro" id="IPR045216">
    <property type="entry name" value="CK2_alpha"/>
</dbReference>
<sequence length="329" mass="38618">MSSRPPSKSRVYCDVLSSHPESYYDYENVHIEWGVQDPYQIVRKLGRGKYSDVFEGVVVEQNVPCTIKVLKPVKSKKFNREILILEDLRDGPNIIQLYDVVMEPSTRTPALVMEYVDNVDFRTLYRTLSHVELCYYLRELLKALDYTHSMGIMHRDIKPHNVMIDPKTKKLRLIDWGLAEFYKPGTQYNVRVASRFYKGPELLVDFQEYDYSLDMWSVGCMIATMFLLKDPLFKGANNNDQLVKIIDVLGSDEFLEYEKTYNLTLEKRLREQLLGKKRIKWETFKNDTNEALVDNTVFDLMDKLLVLDHQKRLTAKEALDHTIFKCLSQ</sequence>
<dbReference type="CDD" id="cd14132">
    <property type="entry name" value="STKc_CK2_alpha"/>
    <property type="match status" value="1"/>
</dbReference>
<comment type="catalytic activity">
    <reaction evidence="7">
        <text>L-threonyl-[protein] + ATP = O-phospho-L-threonyl-[protein] + ADP + H(+)</text>
        <dbReference type="Rhea" id="RHEA:46608"/>
        <dbReference type="Rhea" id="RHEA-COMP:11060"/>
        <dbReference type="Rhea" id="RHEA-COMP:11605"/>
        <dbReference type="ChEBI" id="CHEBI:15378"/>
        <dbReference type="ChEBI" id="CHEBI:30013"/>
        <dbReference type="ChEBI" id="CHEBI:30616"/>
        <dbReference type="ChEBI" id="CHEBI:61977"/>
        <dbReference type="ChEBI" id="CHEBI:456216"/>
        <dbReference type="EC" id="2.7.11.1"/>
    </reaction>
</comment>
<dbReference type="VEuPathDB" id="AmoebaDB:EIN_135010"/>
<keyword evidence="6" id="KW-0067">ATP-binding</keyword>
<protein>
    <recommendedName>
        <fullName evidence="1">non-specific serine/threonine protein kinase</fullName>
        <ecNumber evidence="1">2.7.11.1</ecNumber>
    </recommendedName>
</protein>
<dbReference type="Gene3D" id="3.30.200.20">
    <property type="entry name" value="Phosphorylase Kinase, domain 1"/>
    <property type="match status" value="2"/>
</dbReference>
<evidence type="ECO:0000313" key="10">
    <source>
        <dbReference type="EMBL" id="ELP85917.1"/>
    </source>
</evidence>
<proteinExistence type="predicted"/>
<dbReference type="PANTHER" id="PTHR24054">
    <property type="entry name" value="CASEIN KINASE II SUBUNIT ALPHA"/>
    <property type="match status" value="1"/>
</dbReference>
<dbReference type="AlphaFoldDB" id="A0A0A1TXB2"/>
<dbReference type="KEGG" id="eiv:EIN_135010"/>
<dbReference type="PROSITE" id="PS50011">
    <property type="entry name" value="PROTEIN_KINASE_DOM"/>
    <property type="match status" value="1"/>
</dbReference>
<dbReference type="FunFam" id="3.30.200.20:FF:000088">
    <property type="entry name" value="Casein kinase II subunit alpha"/>
    <property type="match status" value="1"/>
</dbReference>
<evidence type="ECO:0000256" key="1">
    <source>
        <dbReference type="ARBA" id="ARBA00012513"/>
    </source>
</evidence>
<keyword evidence="3 10" id="KW-0808">Transferase</keyword>
<evidence type="ECO:0000256" key="3">
    <source>
        <dbReference type="ARBA" id="ARBA00022679"/>
    </source>
</evidence>
<dbReference type="GO" id="GO:0106310">
    <property type="term" value="F:protein serine kinase activity"/>
    <property type="evidence" value="ECO:0007669"/>
    <property type="project" value="RHEA"/>
</dbReference>
<evidence type="ECO:0000256" key="7">
    <source>
        <dbReference type="ARBA" id="ARBA00047899"/>
    </source>
</evidence>
<keyword evidence="5 10" id="KW-0418">Kinase</keyword>
<dbReference type="EC" id="2.7.11.1" evidence="1"/>
<evidence type="ECO:0000256" key="2">
    <source>
        <dbReference type="ARBA" id="ARBA00022527"/>
    </source>
</evidence>
<dbReference type="InterPro" id="IPR008271">
    <property type="entry name" value="Ser/Thr_kinase_AS"/>
</dbReference>
<dbReference type="GO" id="GO:0004674">
    <property type="term" value="F:protein serine/threonine kinase activity"/>
    <property type="evidence" value="ECO:0007669"/>
    <property type="project" value="UniProtKB-KW"/>
</dbReference>
<dbReference type="OMA" id="ECHMIEW"/>
<dbReference type="Pfam" id="PF00069">
    <property type="entry name" value="Pkinase"/>
    <property type="match status" value="1"/>
</dbReference>
<gene>
    <name evidence="10" type="ORF">EIN_135010</name>
</gene>
<dbReference type="GO" id="GO:0031981">
    <property type="term" value="C:nuclear lumen"/>
    <property type="evidence" value="ECO:0007669"/>
    <property type="project" value="UniProtKB-ARBA"/>
</dbReference>
<dbReference type="GeneID" id="14884898"/>
<dbReference type="PANTHER" id="PTHR24054:SF0">
    <property type="entry name" value="CASEIN KINASE II SUBUNIT ALPHA"/>
    <property type="match status" value="1"/>
</dbReference>
<keyword evidence="4" id="KW-0547">Nucleotide-binding</keyword>
<dbReference type="PROSITE" id="PS00108">
    <property type="entry name" value="PROTEIN_KINASE_ST"/>
    <property type="match status" value="1"/>
</dbReference>
<keyword evidence="2" id="KW-0723">Serine/threonine-protein kinase</keyword>
<dbReference type="SUPFAM" id="SSF56112">
    <property type="entry name" value="Protein kinase-like (PK-like)"/>
    <property type="match status" value="1"/>
</dbReference>
<dbReference type="FunFam" id="1.10.510.10:FF:000459">
    <property type="entry name" value="Casein kinase II subunit alpha"/>
    <property type="match status" value="1"/>
</dbReference>
<dbReference type="InterPro" id="IPR011009">
    <property type="entry name" value="Kinase-like_dom_sf"/>
</dbReference>
<evidence type="ECO:0000256" key="8">
    <source>
        <dbReference type="ARBA" id="ARBA00048679"/>
    </source>
</evidence>
<dbReference type="GO" id="GO:0005524">
    <property type="term" value="F:ATP binding"/>
    <property type="evidence" value="ECO:0007669"/>
    <property type="project" value="UniProtKB-KW"/>
</dbReference>
<dbReference type="EMBL" id="KB207027">
    <property type="protein sequence ID" value="ELP85917.1"/>
    <property type="molecule type" value="Genomic_DNA"/>
</dbReference>
<accession>A0A0A1TXB2</accession>
<keyword evidence="11" id="KW-1185">Reference proteome</keyword>
<evidence type="ECO:0000256" key="6">
    <source>
        <dbReference type="ARBA" id="ARBA00022840"/>
    </source>
</evidence>
<dbReference type="GO" id="GO:0005956">
    <property type="term" value="C:protein kinase CK2 complex"/>
    <property type="evidence" value="ECO:0007669"/>
    <property type="project" value="TreeGrafter"/>
</dbReference>